<organism evidence="2 3">
    <name type="scientific">Paenibacillus rhizosphaerae</name>
    <dbReference type="NCBI Taxonomy" id="297318"/>
    <lineage>
        <taxon>Bacteria</taxon>
        <taxon>Bacillati</taxon>
        <taxon>Bacillota</taxon>
        <taxon>Bacilli</taxon>
        <taxon>Bacillales</taxon>
        <taxon>Paenibacillaceae</taxon>
        <taxon>Paenibacillus</taxon>
    </lineage>
</organism>
<dbReference type="STRING" id="297318.BK138_35075"/>
<dbReference type="EMBL" id="MRTP01000028">
    <property type="protein sequence ID" value="OMF43987.1"/>
    <property type="molecule type" value="Genomic_DNA"/>
</dbReference>
<protein>
    <submittedName>
        <fullName evidence="2">Uncharacterized protein</fullName>
    </submittedName>
</protein>
<gene>
    <name evidence="2" type="ORF">BK138_35075</name>
</gene>
<dbReference type="Proteomes" id="UP000187172">
    <property type="component" value="Unassembled WGS sequence"/>
</dbReference>
<proteinExistence type="predicted"/>
<comment type="caution">
    <text evidence="2">The sequence shown here is derived from an EMBL/GenBank/DDBJ whole genome shotgun (WGS) entry which is preliminary data.</text>
</comment>
<feature type="transmembrane region" description="Helical" evidence="1">
    <location>
        <begin position="29"/>
        <end position="47"/>
    </location>
</feature>
<evidence type="ECO:0000256" key="1">
    <source>
        <dbReference type="SAM" id="Phobius"/>
    </source>
</evidence>
<accession>A0A1R1DWM9</accession>
<name>A0A1R1DWM9_9BACL</name>
<keyword evidence="1" id="KW-0472">Membrane</keyword>
<keyword evidence="1" id="KW-1133">Transmembrane helix</keyword>
<evidence type="ECO:0000313" key="3">
    <source>
        <dbReference type="Proteomes" id="UP000187172"/>
    </source>
</evidence>
<sequence length="71" mass="8359">MLLFIIVFSCISVFEYFWATKKNTKEKWALLLLIIGISLWNLLAYCFKGWPNPNNLIIYAYGWVDTLLKPV</sequence>
<dbReference type="AlphaFoldDB" id="A0A1R1DWM9"/>
<evidence type="ECO:0000313" key="2">
    <source>
        <dbReference type="EMBL" id="OMF43987.1"/>
    </source>
</evidence>
<reference evidence="2 3" key="1">
    <citation type="submission" date="2016-11" db="EMBL/GenBank/DDBJ databases">
        <title>Paenibacillus species isolates.</title>
        <authorList>
            <person name="Beno S.M."/>
        </authorList>
    </citation>
    <scope>NUCLEOTIDE SEQUENCE [LARGE SCALE GENOMIC DNA]</scope>
    <source>
        <strain evidence="2 3">FSL R5-0378</strain>
    </source>
</reference>
<keyword evidence="1" id="KW-0812">Transmembrane</keyword>
<keyword evidence="3" id="KW-1185">Reference proteome</keyword>